<dbReference type="EMBL" id="BAABRI010000005">
    <property type="protein sequence ID" value="GAA5481961.1"/>
    <property type="molecule type" value="Genomic_DNA"/>
</dbReference>
<protein>
    <submittedName>
        <fullName evidence="2">Uncharacterized protein</fullName>
    </submittedName>
</protein>
<accession>A0ABP9UK18</accession>
<evidence type="ECO:0000256" key="1">
    <source>
        <dbReference type="SAM" id="SignalP"/>
    </source>
</evidence>
<feature type="chain" id="PRO_5045668579" evidence="1">
    <location>
        <begin position="21"/>
        <end position="554"/>
    </location>
</feature>
<sequence length="554" mass="58383">MNARTYAFIATLAAVSPAAAQWKTETYTLKGGWNAIWLHGDATHATPAQLFAAYPNVLEVWRWNPNPDAVGFTGSPTDPTSTSSEWTIWNRDDPEEQMLTSMLGQSAYLVRCSGDAATMTTVAIAQKPKPPEATWLISGANLIGFPAGTATPPLMASYFASFPAAITSPAKIFKYIGGELGAGNPLQVSASSERLDRNTAYWFEAATVGDFTAPVEFEMPGNQGIAFGRTGNVITLGVMNRTTSAITLQFTPEASEPAPAGQPDIAGSVPLTRQVVDESGTPGDVPVQGGFSLSIPASSRIHVELGVDRSQLGSSPDDLFASFLRVTDSAGLSNVLLPVSAQVTSPAGLWVGQADVSSVTSTVAGSPGSTTSRAFPLRFNVHVDGGGTARLLSQVFVGTLDGEGALDGICIRESALLASEKADALRFVSSQMPLDRVISGDGSFAVGSTLSYTVTIPFNDPTNPFVHTYHPDHDNRDARSAPLPSGVESYDITRHLSFTFTSSPPNGANIRGWGTTVYGGTYSESIEGLNKAPLTVGGTFMFRRVSENADILLD</sequence>
<proteinExistence type="predicted"/>
<keyword evidence="1" id="KW-0732">Signal</keyword>
<reference evidence="2 3" key="1">
    <citation type="submission" date="2024-02" db="EMBL/GenBank/DDBJ databases">
        <title>Haloferula sargassicola NBRC 104335.</title>
        <authorList>
            <person name="Ichikawa N."/>
            <person name="Katano-Makiyama Y."/>
            <person name="Hidaka K."/>
        </authorList>
    </citation>
    <scope>NUCLEOTIDE SEQUENCE [LARGE SCALE GENOMIC DNA]</scope>
    <source>
        <strain evidence="2 3">NBRC 104335</strain>
    </source>
</reference>
<dbReference type="Proteomes" id="UP001476282">
    <property type="component" value="Unassembled WGS sequence"/>
</dbReference>
<name>A0ABP9UK18_9BACT</name>
<gene>
    <name evidence="2" type="ORF">Hsar01_01176</name>
</gene>
<comment type="caution">
    <text evidence="2">The sequence shown here is derived from an EMBL/GenBank/DDBJ whole genome shotgun (WGS) entry which is preliminary data.</text>
</comment>
<feature type="signal peptide" evidence="1">
    <location>
        <begin position="1"/>
        <end position="20"/>
    </location>
</feature>
<organism evidence="2 3">
    <name type="scientific">Haloferula sargassicola</name>
    <dbReference type="NCBI Taxonomy" id="490096"/>
    <lineage>
        <taxon>Bacteria</taxon>
        <taxon>Pseudomonadati</taxon>
        <taxon>Verrucomicrobiota</taxon>
        <taxon>Verrucomicrobiia</taxon>
        <taxon>Verrucomicrobiales</taxon>
        <taxon>Verrucomicrobiaceae</taxon>
        <taxon>Haloferula</taxon>
    </lineage>
</organism>
<evidence type="ECO:0000313" key="2">
    <source>
        <dbReference type="EMBL" id="GAA5481961.1"/>
    </source>
</evidence>
<dbReference type="RefSeq" id="WP_353566102.1">
    <property type="nucleotide sequence ID" value="NZ_BAABRI010000005.1"/>
</dbReference>
<keyword evidence="3" id="KW-1185">Reference proteome</keyword>
<evidence type="ECO:0000313" key="3">
    <source>
        <dbReference type="Proteomes" id="UP001476282"/>
    </source>
</evidence>